<reference evidence="1 2" key="1">
    <citation type="journal article" date="2011" name="Science">
        <title>The ecoresponsive genome of Daphnia pulex.</title>
        <authorList>
            <person name="Colbourne J.K."/>
            <person name="Pfrender M.E."/>
            <person name="Gilbert D."/>
            <person name="Thomas W.K."/>
            <person name="Tucker A."/>
            <person name="Oakley T.H."/>
            <person name="Tokishita S."/>
            <person name="Aerts A."/>
            <person name="Arnold G.J."/>
            <person name="Basu M.K."/>
            <person name="Bauer D.J."/>
            <person name="Caceres C.E."/>
            <person name="Carmel L."/>
            <person name="Casola C."/>
            <person name="Choi J.H."/>
            <person name="Detter J.C."/>
            <person name="Dong Q."/>
            <person name="Dusheyko S."/>
            <person name="Eads B.D."/>
            <person name="Frohlich T."/>
            <person name="Geiler-Samerotte K.A."/>
            <person name="Gerlach D."/>
            <person name="Hatcher P."/>
            <person name="Jogdeo S."/>
            <person name="Krijgsveld J."/>
            <person name="Kriventseva E.V."/>
            <person name="Kultz D."/>
            <person name="Laforsch C."/>
            <person name="Lindquist E."/>
            <person name="Lopez J."/>
            <person name="Manak J.R."/>
            <person name="Muller J."/>
            <person name="Pangilinan J."/>
            <person name="Patwardhan R.P."/>
            <person name="Pitluck S."/>
            <person name="Pritham E.J."/>
            <person name="Rechtsteiner A."/>
            <person name="Rho M."/>
            <person name="Rogozin I.B."/>
            <person name="Sakarya O."/>
            <person name="Salamov A."/>
            <person name="Schaack S."/>
            <person name="Shapiro H."/>
            <person name="Shiga Y."/>
            <person name="Skalitzky C."/>
            <person name="Smith Z."/>
            <person name="Souvorov A."/>
            <person name="Sung W."/>
            <person name="Tang Z."/>
            <person name="Tsuchiya D."/>
            <person name="Tu H."/>
            <person name="Vos H."/>
            <person name="Wang M."/>
            <person name="Wolf Y.I."/>
            <person name="Yamagata H."/>
            <person name="Yamada T."/>
            <person name="Ye Y."/>
            <person name="Shaw J.R."/>
            <person name="Andrews J."/>
            <person name="Crease T.J."/>
            <person name="Tang H."/>
            <person name="Lucas S.M."/>
            <person name="Robertson H.M."/>
            <person name="Bork P."/>
            <person name="Koonin E.V."/>
            <person name="Zdobnov E.M."/>
            <person name="Grigoriev I.V."/>
            <person name="Lynch M."/>
            <person name="Boore J.L."/>
        </authorList>
    </citation>
    <scope>NUCLEOTIDE SEQUENCE [LARGE SCALE GENOMIC DNA]</scope>
</reference>
<organism evidence="1 2">
    <name type="scientific">Daphnia pulex</name>
    <name type="common">Water flea</name>
    <dbReference type="NCBI Taxonomy" id="6669"/>
    <lineage>
        <taxon>Eukaryota</taxon>
        <taxon>Metazoa</taxon>
        <taxon>Ecdysozoa</taxon>
        <taxon>Arthropoda</taxon>
        <taxon>Crustacea</taxon>
        <taxon>Branchiopoda</taxon>
        <taxon>Diplostraca</taxon>
        <taxon>Cladocera</taxon>
        <taxon>Anomopoda</taxon>
        <taxon>Daphniidae</taxon>
        <taxon>Daphnia</taxon>
    </lineage>
</organism>
<dbReference type="PhylomeDB" id="E9GP87"/>
<proteinExistence type="predicted"/>
<dbReference type="KEGG" id="dpx:DAPPUDRAFT_105047"/>
<dbReference type="InParanoid" id="E9GP87"/>
<dbReference type="Proteomes" id="UP000000305">
    <property type="component" value="Unassembled WGS sequence"/>
</dbReference>
<keyword evidence="2" id="KW-1185">Reference proteome</keyword>
<gene>
    <name evidence="1" type="ORF">DAPPUDRAFT_105047</name>
</gene>
<evidence type="ECO:0000313" key="2">
    <source>
        <dbReference type="Proteomes" id="UP000000305"/>
    </source>
</evidence>
<evidence type="ECO:0000313" key="1">
    <source>
        <dbReference type="EMBL" id="EFX78724.1"/>
    </source>
</evidence>
<dbReference type="AlphaFoldDB" id="E9GP87"/>
<name>E9GP87_DAPPU</name>
<dbReference type="HOGENOM" id="CLU_809543_0_0_1"/>
<dbReference type="EMBL" id="GL732556">
    <property type="protein sequence ID" value="EFX78724.1"/>
    <property type="molecule type" value="Genomic_DNA"/>
</dbReference>
<accession>E9GP87</accession>
<sequence>MPKSKKLAVNKANPTKVQTNNFKKRKTPKKALNTQGFVQSPKPLAISKIPYFELANPVEKTTMKISYIQFKIKQLVLLPLHHFLTFYGLSIKRTADPVGFLHRPLRSNEVDKAIYVRNNTDHFNLTNIDLSWQTQLPAYVLLCQSINESAVAAEIQHIINQMVSGCLDNIVRFSFAFTAGYTLEKAFALSQIVYGVLLEFLAKEIWTFLKAKLGITNITLDLYANLKYINDQMILNPDFFGPGGGSRGDARTVQTAYDTRMDNAHGGYNRSSTAWQPQLESAVQILKLINKHEVALKVQIIIVKLFER</sequence>
<protein>
    <submittedName>
        <fullName evidence="1">Uncharacterized protein</fullName>
    </submittedName>
</protein>
<dbReference type="OrthoDB" id="10374458at2759"/>